<gene>
    <name evidence="5" type="ORF">GCM10023191_006660</name>
</gene>
<dbReference type="InterPro" id="IPR050695">
    <property type="entry name" value="N-acetylmuramoyl_amidase_3"/>
</dbReference>
<dbReference type="Pfam" id="PF01520">
    <property type="entry name" value="Amidase_3"/>
    <property type="match status" value="1"/>
</dbReference>
<organism evidence="5 6">
    <name type="scientific">Actinoallomurus oryzae</name>
    <dbReference type="NCBI Taxonomy" id="502180"/>
    <lineage>
        <taxon>Bacteria</taxon>
        <taxon>Bacillati</taxon>
        <taxon>Actinomycetota</taxon>
        <taxon>Actinomycetes</taxon>
        <taxon>Streptosporangiales</taxon>
        <taxon>Thermomonosporaceae</taxon>
        <taxon>Actinoallomurus</taxon>
    </lineage>
</organism>
<evidence type="ECO:0000256" key="1">
    <source>
        <dbReference type="ARBA" id="ARBA00022801"/>
    </source>
</evidence>
<evidence type="ECO:0000313" key="5">
    <source>
        <dbReference type="EMBL" id="GAA4484071.1"/>
    </source>
</evidence>
<dbReference type="Gene3D" id="3.40.630.40">
    <property type="entry name" value="Zn-dependent exopeptidases"/>
    <property type="match status" value="1"/>
</dbReference>
<dbReference type="PANTHER" id="PTHR30404">
    <property type="entry name" value="N-ACETYLMURAMOYL-L-ALANINE AMIDASE"/>
    <property type="match status" value="1"/>
</dbReference>
<evidence type="ECO:0000259" key="4">
    <source>
        <dbReference type="SMART" id="SM00646"/>
    </source>
</evidence>
<reference evidence="6" key="1">
    <citation type="journal article" date="2019" name="Int. J. Syst. Evol. Microbiol.">
        <title>The Global Catalogue of Microorganisms (GCM) 10K type strain sequencing project: providing services to taxonomists for standard genome sequencing and annotation.</title>
        <authorList>
            <consortium name="The Broad Institute Genomics Platform"/>
            <consortium name="The Broad Institute Genome Sequencing Center for Infectious Disease"/>
            <person name="Wu L."/>
            <person name="Ma J."/>
        </authorList>
    </citation>
    <scope>NUCLEOTIDE SEQUENCE [LARGE SCALE GENOMIC DNA]</scope>
    <source>
        <strain evidence="6">JCM 17933</strain>
    </source>
</reference>
<dbReference type="EMBL" id="BAABHF010000009">
    <property type="protein sequence ID" value="GAA4484071.1"/>
    <property type="molecule type" value="Genomic_DNA"/>
</dbReference>
<feature type="signal peptide" evidence="3">
    <location>
        <begin position="1"/>
        <end position="27"/>
    </location>
</feature>
<evidence type="ECO:0000256" key="3">
    <source>
        <dbReference type="SAM" id="SignalP"/>
    </source>
</evidence>
<sequence length="277" mass="28379">MSELMTRSGRKAFGALAIAAVAGLVSACGSGGDSTASAAPPSAAPTSAAASSAAPTPQAPLAGKTIVIDPGHNGGNASHPEIINKKVNVINATKPCNTTGTATNDDYPEHAFTWDVSLRLAKILRAKGAKVILTRKNDKGVGPCVDERAKIANRAHADASLAIHGDGAPASGHGFHIIEPAVLKGHNDKVVPESKRLGMDLRNAFHQGTGIPYSTYLGKHGIDVRSDLGGLNVATVPAVFIEAGNMRNAGDAAKMKSPAGRQKMAEALAQGFVKFLT</sequence>
<protein>
    <submittedName>
        <fullName evidence="5">N-acetylmuramoyl-L-alanine amidase</fullName>
    </submittedName>
</protein>
<dbReference type="PROSITE" id="PS51257">
    <property type="entry name" value="PROKAR_LIPOPROTEIN"/>
    <property type="match status" value="1"/>
</dbReference>
<dbReference type="PANTHER" id="PTHR30404:SF0">
    <property type="entry name" value="N-ACETYLMURAMOYL-L-ALANINE AMIDASE AMIC"/>
    <property type="match status" value="1"/>
</dbReference>
<feature type="chain" id="PRO_5047280191" evidence="3">
    <location>
        <begin position="28"/>
        <end position="277"/>
    </location>
</feature>
<evidence type="ECO:0000313" key="6">
    <source>
        <dbReference type="Proteomes" id="UP001500503"/>
    </source>
</evidence>
<keyword evidence="1" id="KW-0378">Hydrolase</keyword>
<dbReference type="InterPro" id="IPR002508">
    <property type="entry name" value="MurNAc-LAA_cat"/>
</dbReference>
<dbReference type="SMART" id="SM00646">
    <property type="entry name" value="Ami_3"/>
    <property type="match status" value="1"/>
</dbReference>
<name>A0ABP8PCR9_9ACTN</name>
<dbReference type="SUPFAM" id="SSF53187">
    <property type="entry name" value="Zn-dependent exopeptidases"/>
    <property type="match status" value="1"/>
</dbReference>
<dbReference type="CDD" id="cd02696">
    <property type="entry name" value="MurNAc-LAA"/>
    <property type="match status" value="1"/>
</dbReference>
<comment type="caution">
    <text evidence="5">The sequence shown here is derived from an EMBL/GenBank/DDBJ whole genome shotgun (WGS) entry which is preliminary data.</text>
</comment>
<proteinExistence type="predicted"/>
<dbReference type="Proteomes" id="UP001500503">
    <property type="component" value="Unassembled WGS sequence"/>
</dbReference>
<feature type="region of interest" description="Disordered" evidence="2">
    <location>
        <begin position="34"/>
        <end position="57"/>
    </location>
</feature>
<keyword evidence="3" id="KW-0732">Signal</keyword>
<accession>A0ABP8PCR9</accession>
<evidence type="ECO:0000256" key="2">
    <source>
        <dbReference type="SAM" id="MobiDB-lite"/>
    </source>
</evidence>
<feature type="domain" description="MurNAc-LAA" evidence="4">
    <location>
        <begin position="149"/>
        <end position="273"/>
    </location>
</feature>
<keyword evidence="6" id="KW-1185">Reference proteome</keyword>